<evidence type="ECO:0000256" key="4">
    <source>
        <dbReference type="ARBA" id="ARBA00022989"/>
    </source>
</evidence>
<accession>A0A7T8JXW7</accession>
<feature type="domain" description="G-protein coupled receptors family 1 profile" evidence="7">
    <location>
        <begin position="46"/>
        <end position="90"/>
    </location>
</feature>
<dbReference type="GO" id="GO:0004930">
    <property type="term" value="F:G protein-coupled receptor activity"/>
    <property type="evidence" value="ECO:0007669"/>
    <property type="project" value="InterPro"/>
</dbReference>
<evidence type="ECO:0000313" key="8">
    <source>
        <dbReference type="EMBL" id="QQP38469.1"/>
    </source>
</evidence>
<evidence type="ECO:0000256" key="6">
    <source>
        <dbReference type="SAM" id="Phobius"/>
    </source>
</evidence>
<keyword evidence="4 6" id="KW-1133">Transmembrane helix</keyword>
<comment type="subcellular location">
    <subcellularLocation>
        <location evidence="1">Membrane</location>
    </subcellularLocation>
</comment>
<dbReference type="InterPro" id="IPR000276">
    <property type="entry name" value="GPCR_Rhodpsn"/>
</dbReference>
<feature type="transmembrane region" description="Helical" evidence="6">
    <location>
        <begin position="66"/>
        <end position="87"/>
    </location>
</feature>
<dbReference type="PROSITE" id="PS50262">
    <property type="entry name" value="G_PROTEIN_RECEP_F1_2"/>
    <property type="match status" value="1"/>
</dbReference>
<name>A0A7T8JXW7_CALRO</name>
<proteinExistence type="inferred from homology"/>
<feature type="transmembrane region" description="Helical" evidence="6">
    <location>
        <begin position="33"/>
        <end position="54"/>
    </location>
</feature>
<reference evidence="9" key="1">
    <citation type="submission" date="2021-01" db="EMBL/GenBank/DDBJ databases">
        <title>Caligus Genome Assembly.</title>
        <authorList>
            <person name="Gallardo-Escarate C."/>
        </authorList>
    </citation>
    <scope>NUCLEOTIDE SEQUENCE [LARGE SCALE GENOMIC DNA]</scope>
</reference>
<dbReference type="AlphaFoldDB" id="A0A7T8JXW7"/>
<dbReference type="Gene3D" id="1.20.1070.10">
    <property type="entry name" value="Rhodopsin 7-helix transmembrane proteins"/>
    <property type="match status" value="1"/>
</dbReference>
<dbReference type="SUPFAM" id="SSF81321">
    <property type="entry name" value="Family A G protein-coupled receptor-like"/>
    <property type="match status" value="1"/>
</dbReference>
<evidence type="ECO:0000256" key="1">
    <source>
        <dbReference type="ARBA" id="ARBA00004370"/>
    </source>
</evidence>
<protein>
    <submittedName>
        <fullName evidence="8">Histamine receptor H3</fullName>
    </submittedName>
</protein>
<dbReference type="GO" id="GO:0016020">
    <property type="term" value="C:membrane"/>
    <property type="evidence" value="ECO:0007669"/>
    <property type="project" value="UniProtKB-SubCell"/>
</dbReference>
<feature type="non-terminal residue" evidence="8">
    <location>
        <position position="90"/>
    </location>
</feature>
<organism evidence="8 9">
    <name type="scientific">Caligus rogercresseyi</name>
    <name type="common">Sea louse</name>
    <dbReference type="NCBI Taxonomy" id="217165"/>
    <lineage>
        <taxon>Eukaryota</taxon>
        <taxon>Metazoa</taxon>
        <taxon>Ecdysozoa</taxon>
        <taxon>Arthropoda</taxon>
        <taxon>Crustacea</taxon>
        <taxon>Multicrustacea</taxon>
        <taxon>Hexanauplia</taxon>
        <taxon>Copepoda</taxon>
        <taxon>Siphonostomatoida</taxon>
        <taxon>Caligidae</taxon>
        <taxon>Caligus</taxon>
    </lineage>
</organism>
<dbReference type="OrthoDB" id="6381278at2759"/>
<evidence type="ECO:0000259" key="7">
    <source>
        <dbReference type="PROSITE" id="PS50262"/>
    </source>
</evidence>
<keyword evidence="3 6" id="KW-0812">Transmembrane</keyword>
<keyword evidence="5 6" id="KW-0472">Membrane</keyword>
<evidence type="ECO:0000256" key="5">
    <source>
        <dbReference type="ARBA" id="ARBA00023136"/>
    </source>
</evidence>
<comment type="similarity">
    <text evidence="2">Belongs to the G-protein coupled receptor 1 family.</text>
</comment>
<keyword evidence="8" id="KW-0675">Receptor</keyword>
<dbReference type="InterPro" id="IPR017452">
    <property type="entry name" value="GPCR_Rhodpsn_7TM"/>
</dbReference>
<dbReference type="EMBL" id="CP045902">
    <property type="protein sequence ID" value="QQP38469.1"/>
    <property type="molecule type" value="Genomic_DNA"/>
</dbReference>
<keyword evidence="9" id="KW-1185">Reference proteome</keyword>
<evidence type="ECO:0000256" key="3">
    <source>
        <dbReference type="ARBA" id="ARBA00022692"/>
    </source>
</evidence>
<evidence type="ECO:0000313" key="9">
    <source>
        <dbReference type="Proteomes" id="UP000595437"/>
    </source>
</evidence>
<dbReference type="Proteomes" id="UP000595437">
    <property type="component" value="Chromosome 13"/>
</dbReference>
<dbReference type="PRINTS" id="PR00237">
    <property type="entry name" value="GPCRRHODOPSN"/>
</dbReference>
<evidence type="ECO:0000256" key="2">
    <source>
        <dbReference type="ARBA" id="ARBA00010663"/>
    </source>
</evidence>
<sequence>MDSNYWRDNEYGRYSEYRPGTIQNYDYANWGYIILYILVIIFSLFGNLVFIMTVKRNEGLHRTPHFLLVCLAIRDLIVTLGVIPFVIDSQ</sequence>
<gene>
    <name evidence="8" type="ORF">FKW44_019043</name>
</gene>